<evidence type="ECO:0000256" key="1">
    <source>
        <dbReference type="SAM" id="Coils"/>
    </source>
</evidence>
<evidence type="ECO:0000313" key="2">
    <source>
        <dbReference type="EMBL" id="MBB3167188.1"/>
    </source>
</evidence>
<name>A0A839UNP3_9GAMM</name>
<organism evidence="2 3">
    <name type="scientific">Simiduia aestuariiviva</name>
    <dbReference type="NCBI Taxonomy" id="1510459"/>
    <lineage>
        <taxon>Bacteria</taxon>
        <taxon>Pseudomonadati</taxon>
        <taxon>Pseudomonadota</taxon>
        <taxon>Gammaproteobacteria</taxon>
        <taxon>Cellvibrionales</taxon>
        <taxon>Cellvibrionaceae</taxon>
        <taxon>Simiduia</taxon>
    </lineage>
</organism>
<feature type="coiled-coil region" evidence="1">
    <location>
        <begin position="198"/>
        <end position="232"/>
    </location>
</feature>
<keyword evidence="3" id="KW-1185">Reference proteome</keyword>
<gene>
    <name evidence="2" type="ORF">FHS30_000364</name>
</gene>
<dbReference type="Pfam" id="PF10973">
    <property type="entry name" value="DUF2799"/>
    <property type="match status" value="1"/>
</dbReference>
<sequence length="236" mass="26559">MNKYLCLGLILLISGCATMNKEECQLADWQAVGYKHGAQGQSATSFNQYQADCADHNIKADFGAFKRGHQAGLDEYCSYETGLRLGSSGSNYNGQCSSRRYEDFASGYQEGVSRYCTYESGYDSAMRGHGMNRNCPEARYPEYSQGHMSGQARYALEQSVRALESELADIEHSMLQQDEFIADSEAVIVSAESSADDRVKALLDIKNHRDERKRLKREYRRVEVELEALHAQLNDI</sequence>
<reference evidence="2 3" key="1">
    <citation type="submission" date="2020-08" db="EMBL/GenBank/DDBJ databases">
        <title>Genomic Encyclopedia of Type Strains, Phase III (KMG-III): the genomes of soil and plant-associated and newly described type strains.</title>
        <authorList>
            <person name="Whitman W."/>
        </authorList>
    </citation>
    <scope>NUCLEOTIDE SEQUENCE [LARGE SCALE GENOMIC DNA]</scope>
    <source>
        <strain evidence="2 3">CECT 8571</strain>
    </source>
</reference>
<evidence type="ECO:0008006" key="4">
    <source>
        <dbReference type="Google" id="ProtNLM"/>
    </source>
</evidence>
<comment type="caution">
    <text evidence="2">The sequence shown here is derived from an EMBL/GenBank/DDBJ whole genome shotgun (WGS) entry which is preliminary data.</text>
</comment>
<dbReference type="PROSITE" id="PS51257">
    <property type="entry name" value="PROKAR_LIPOPROTEIN"/>
    <property type="match status" value="1"/>
</dbReference>
<keyword evidence="1" id="KW-0175">Coiled coil</keyword>
<evidence type="ECO:0000313" key="3">
    <source>
        <dbReference type="Proteomes" id="UP000559987"/>
    </source>
</evidence>
<protein>
    <recommendedName>
        <fullName evidence="4">DUF2799 domain-containing protein</fullName>
    </recommendedName>
</protein>
<dbReference type="EMBL" id="JACHXZ010000001">
    <property type="protein sequence ID" value="MBB3167188.1"/>
    <property type="molecule type" value="Genomic_DNA"/>
</dbReference>
<proteinExistence type="predicted"/>
<dbReference type="AlphaFoldDB" id="A0A839UNP3"/>
<accession>A0A839UNP3</accession>
<dbReference type="RefSeq" id="WP_183907694.1">
    <property type="nucleotide sequence ID" value="NZ_JACHXZ010000001.1"/>
</dbReference>
<dbReference type="Proteomes" id="UP000559987">
    <property type="component" value="Unassembled WGS sequence"/>
</dbReference>
<dbReference type="InterPro" id="IPR021242">
    <property type="entry name" value="DUF2799"/>
</dbReference>